<dbReference type="Proteomes" id="UP000199504">
    <property type="component" value="Unassembled WGS sequence"/>
</dbReference>
<dbReference type="EMBL" id="FMCX01000002">
    <property type="protein sequence ID" value="SCF02065.1"/>
    <property type="molecule type" value="Genomic_DNA"/>
</dbReference>
<sequence>MRYLEPPEVDLFLQDLRDGPSRRFRRVVVRYASDGISVDSLAAAQQRLIDDVPELADRVRRDQGGWRYEPCPVAPEVYVETHQIDIEDEAARTRLNLERDRPLDPVMGPLIRISVLRYRSGDAHLLLALHELAARMRSSRAVMRSLLAVATPVSPPAG</sequence>
<proteinExistence type="predicted"/>
<name>A0A1C4X0S6_9ACTN</name>
<evidence type="ECO:0000313" key="2">
    <source>
        <dbReference type="Proteomes" id="UP000199504"/>
    </source>
</evidence>
<gene>
    <name evidence="1" type="ORF">GA0070564_102634</name>
</gene>
<dbReference type="SUPFAM" id="SSF52777">
    <property type="entry name" value="CoA-dependent acyltransferases"/>
    <property type="match status" value="1"/>
</dbReference>
<dbReference type="AlphaFoldDB" id="A0A1C4X0S6"/>
<dbReference type="InterPro" id="IPR023213">
    <property type="entry name" value="CAT-like_dom_sf"/>
</dbReference>
<dbReference type="RefSeq" id="WP_141714744.1">
    <property type="nucleotide sequence ID" value="NZ_FMCX01000002.1"/>
</dbReference>
<reference evidence="2" key="1">
    <citation type="submission" date="2016-06" db="EMBL/GenBank/DDBJ databases">
        <authorList>
            <person name="Varghese N."/>
            <person name="Submissions Spin"/>
        </authorList>
    </citation>
    <scope>NUCLEOTIDE SEQUENCE [LARGE SCALE GENOMIC DNA]</scope>
    <source>
        <strain evidence="2">DSM 44830</strain>
    </source>
</reference>
<protein>
    <submittedName>
        <fullName evidence="1">Condensation domain-containing protein</fullName>
    </submittedName>
</protein>
<organism evidence="1 2">
    <name type="scientific">Micromonospora mirobrigensis</name>
    <dbReference type="NCBI Taxonomy" id="262898"/>
    <lineage>
        <taxon>Bacteria</taxon>
        <taxon>Bacillati</taxon>
        <taxon>Actinomycetota</taxon>
        <taxon>Actinomycetes</taxon>
        <taxon>Micromonosporales</taxon>
        <taxon>Micromonosporaceae</taxon>
        <taxon>Micromonospora</taxon>
    </lineage>
</organism>
<dbReference type="Gene3D" id="3.30.559.10">
    <property type="entry name" value="Chloramphenicol acetyltransferase-like domain"/>
    <property type="match status" value="1"/>
</dbReference>
<accession>A0A1C4X0S6</accession>
<evidence type="ECO:0000313" key="1">
    <source>
        <dbReference type="EMBL" id="SCF02065.1"/>
    </source>
</evidence>
<keyword evidence="2" id="KW-1185">Reference proteome</keyword>